<dbReference type="EnsemblPlants" id="OB10G13900.1">
    <property type="protein sequence ID" value="OB10G13900.1"/>
    <property type="gene ID" value="OB10G13900"/>
</dbReference>
<dbReference type="PANTHER" id="PTHR45916">
    <property type="entry name" value="STRUCTURAL MAINTENANCE OF CHROMOSOMES PROTEIN 5"/>
    <property type="match status" value="1"/>
</dbReference>
<dbReference type="GO" id="GO:0030915">
    <property type="term" value="C:Smc5-Smc6 complex"/>
    <property type="evidence" value="ECO:0007669"/>
    <property type="project" value="TreeGrafter"/>
</dbReference>
<sequence>MALSSILFPAVLLLLLTTGGDGSDVPARVVPQFLPQDMVCEFAKLTPIQLLEETEKVVGDPNLPFQHRLLTDKSKELNNLEVDKWRNLSFSARPGSRDKLRVPKKGPSSSTSPSSQTPLLLPSNKVAEALPSADPEKISCRMMITSDL</sequence>
<keyword evidence="5" id="KW-1185">Reference proteome</keyword>
<protein>
    <submittedName>
        <fullName evidence="4">Uncharacterized protein</fullName>
    </submittedName>
</protein>
<dbReference type="eggNOG" id="KOG0979">
    <property type="taxonomic scope" value="Eukaryota"/>
</dbReference>
<keyword evidence="3" id="KW-0732">Signal</keyword>
<dbReference type="GO" id="GO:0003697">
    <property type="term" value="F:single-stranded DNA binding"/>
    <property type="evidence" value="ECO:0007669"/>
    <property type="project" value="TreeGrafter"/>
</dbReference>
<dbReference type="Gramene" id="OB10G13900.1">
    <property type="protein sequence ID" value="OB10G13900.1"/>
    <property type="gene ID" value="OB10G13900"/>
</dbReference>
<reference evidence="4" key="1">
    <citation type="journal article" date="2013" name="Nat. Commun.">
        <title>Whole-genome sequencing of Oryza brachyantha reveals mechanisms underlying Oryza genome evolution.</title>
        <authorList>
            <person name="Chen J."/>
            <person name="Huang Q."/>
            <person name="Gao D."/>
            <person name="Wang J."/>
            <person name="Lang Y."/>
            <person name="Liu T."/>
            <person name="Li B."/>
            <person name="Bai Z."/>
            <person name="Luis Goicoechea J."/>
            <person name="Liang C."/>
            <person name="Chen C."/>
            <person name="Zhang W."/>
            <person name="Sun S."/>
            <person name="Liao Y."/>
            <person name="Zhang X."/>
            <person name="Yang L."/>
            <person name="Song C."/>
            <person name="Wang M."/>
            <person name="Shi J."/>
            <person name="Liu G."/>
            <person name="Liu J."/>
            <person name="Zhou H."/>
            <person name="Zhou W."/>
            <person name="Yu Q."/>
            <person name="An N."/>
            <person name="Chen Y."/>
            <person name="Cai Q."/>
            <person name="Wang B."/>
            <person name="Liu B."/>
            <person name="Min J."/>
            <person name="Huang Y."/>
            <person name="Wu H."/>
            <person name="Li Z."/>
            <person name="Zhang Y."/>
            <person name="Yin Y."/>
            <person name="Song W."/>
            <person name="Jiang J."/>
            <person name="Jackson S.A."/>
            <person name="Wing R.A."/>
            <person name="Wang J."/>
            <person name="Chen M."/>
        </authorList>
    </citation>
    <scope>NUCLEOTIDE SEQUENCE [LARGE SCALE GENOMIC DNA]</scope>
    <source>
        <strain evidence="4">cv. IRGC 101232</strain>
    </source>
</reference>
<keyword evidence="1" id="KW-0175">Coiled coil</keyword>
<proteinExistence type="predicted"/>
<evidence type="ECO:0000256" key="2">
    <source>
        <dbReference type="SAM" id="MobiDB-lite"/>
    </source>
</evidence>
<feature type="compositionally biased region" description="Low complexity" evidence="2">
    <location>
        <begin position="107"/>
        <end position="122"/>
    </location>
</feature>
<dbReference type="STRING" id="4533.J3N1J2"/>
<dbReference type="AlphaFoldDB" id="J3N1J2"/>
<evidence type="ECO:0000313" key="5">
    <source>
        <dbReference type="Proteomes" id="UP000006038"/>
    </source>
</evidence>
<feature type="signal peptide" evidence="3">
    <location>
        <begin position="1"/>
        <end position="22"/>
    </location>
</feature>
<evidence type="ECO:0000256" key="1">
    <source>
        <dbReference type="ARBA" id="ARBA00023054"/>
    </source>
</evidence>
<dbReference type="PANTHER" id="PTHR45916:SF1">
    <property type="entry name" value="STRUCTURAL MAINTENANCE OF CHROMOSOMES PROTEIN 5"/>
    <property type="match status" value="1"/>
</dbReference>
<dbReference type="HOGENOM" id="CLU_1761567_0_0_1"/>
<evidence type="ECO:0000256" key="3">
    <source>
        <dbReference type="SAM" id="SignalP"/>
    </source>
</evidence>
<reference evidence="4" key="2">
    <citation type="submission" date="2013-04" db="UniProtKB">
        <authorList>
            <consortium name="EnsemblPlants"/>
        </authorList>
    </citation>
    <scope>IDENTIFICATION</scope>
</reference>
<feature type="region of interest" description="Disordered" evidence="2">
    <location>
        <begin position="91"/>
        <end position="122"/>
    </location>
</feature>
<name>J3N1J2_ORYBR</name>
<accession>J3N1J2</accession>
<organism evidence="4">
    <name type="scientific">Oryza brachyantha</name>
    <name type="common">malo sina</name>
    <dbReference type="NCBI Taxonomy" id="4533"/>
    <lineage>
        <taxon>Eukaryota</taxon>
        <taxon>Viridiplantae</taxon>
        <taxon>Streptophyta</taxon>
        <taxon>Embryophyta</taxon>
        <taxon>Tracheophyta</taxon>
        <taxon>Spermatophyta</taxon>
        <taxon>Magnoliopsida</taxon>
        <taxon>Liliopsida</taxon>
        <taxon>Poales</taxon>
        <taxon>Poaceae</taxon>
        <taxon>BOP clade</taxon>
        <taxon>Oryzoideae</taxon>
        <taxon>Oryzeae</taxon>
        <taxon>Oryzinae</taxon>
        <taxon>Oryza</taxon>
    </lineage>
</organism>
<dbReference type="GO" id="GO:0000724">
    <property type="term" value="P:double-strand break repair via homologous recombination"/>
    <property type="evidence" value="ECO:0007669"/>
    <property type="project" value="TreeGrafter"/>
</dbReference>
<evidence type="ECO:0000313" key="4">
    <source>
        <dbReference type="EnsemblPlants" id="OB10G13900.1"/>
    </source>
</evidence>
<dbReference type="GO" id="GO:0005634">
    <property type="term" value="C:nucleus"/>
    <property type="evidence" value="ECO:0007669"/>
    <property type="project" value="TreeGrafter"/>
</dbReference>
<dbReference type="Proteomes" id="UP000006038">
    <property type="component" value="Chromosome 10"/>
</dbReference>
<feature type="chain" id="PRO_5003775471" evidence="3">
    <location>
        <begin position="23"/>
        <end position="148"/>
    </location>
</feature>